<dbReference type="PANTHER" id="PTHR45640">
    <property type="entry name" value="HEAT SHOCK PROTEIN HSP-12.2-RELATED"/>
    <property type="match status" value="1"/>
</dbReference>
<dbReference type="Proteomes" id="UP000492821">
    <property type="component" value="Unassembled WGS sequence"/>
</dbReference>
<evidence type="ECO:0000256" key="2">
    <source>
        <dbReference type="PROSITE-ProRule" id="PRU00285"/>
    </source>
</evidence>
<dbReference type="PANTHER" id="PTHR45640:SF13">
    <property type="entry name" value="HEAT SHOCK PROTEIN 22-RELATED"/>
    <property type="match status" value="1"/>
</dbReference>
<dbReference type="PRINTS" id="PR00299">
    <property type="entry name" value="ACRYSTALLIN"/>
</dbReference>
<evidence type="ECO:0000313" key="6">
    <source>
        <dbReference type="WBParaSite" id="Pan_g15366.t1"/>
    </source>
</evidence>
<dbReference type="InterPro" id="IPR002068">
    <property type="entry name" value="A-crystallin/Hsp20_dom"/>
</dbReference>
<reference evidence="5" key="1">
    <citation type="journal article" date="2013" name="Genetics">
        <title>The draft genome and transcriptome of Panagrellus redivivus are shaped by the harsh demands of a free-living lifestyle.</title>
        <authorList>
            <person name="Srinivasan J."/>
            <person name="Dillman A.R."/>
            <person name="Macchietto M.G."/>
            <person name="Heikkinen L."/>
            <person name="Lakso M."/>
            <person name="Fracchia K.M."/>
            <person name="Antoshechkin I."/>
            <person name="Mortazavi A."/>
            <person name="Wong G."/>
            <person name="Sternberg P.W."/>
        </authorList>
    </citation>
    <scope>NUCLEOTIDE SEQUENCE [LARGE SCALE GENOMIC DNA]</scope>
    <source>
        <strain evidence="5">MT8872</strain>
    </source>
</reference>
<evidence type="ECO:0000256" key="3">
    <source>
        <dbReference type="RuleBase" id="RU003616"/>
    </source>
</evidence>
<sequence length="191" mass="20579">MEALGSSVSIHLMEFQKSSMTTINHSSSYNRTFERKVVEEGPKVGGGVQLQNFPGLSSFQPSSSFILGPHNYHFGSSTSGSYHATDDSLSVSLDVSAYAPEDLKVSVVGRYIVVEAKHPEKADELGLIARSFTRKFLMPKNSDPEAVASNLSSDGLLTITVTPPKPKEVSPNRTIPIKIVNGAPEQKQNGS</sequence>
<dbReference type="GO" id="GO:0051082">
    <property type="term" value="F:unfolded protein binding"/>
    <property type="evidence" value="ECO:0007669"/>
    <property type="project" value="TreeGrafter"/>
</dbReference>
<proteinExistence type="inferred from homology"/>
<dbReference type="PROSITE" id="PS01031">
    <property type="entry name" value="SHSP"/>
    <property type="match status" value="1"/>
</dbReference>
<keyword evidence="5" id="KW-1185">Reference proteome</keyword>
<evidence type="ECO:0000256" key="1">
    <source>
        <dbReference type="ARBA" id="ARBA00023016"/>
    </source>
</evidence>
<dbReference type="InterPro" id="IPR008978">
    <property type="entry name" value="HSP20-like_chaperone"/>
</dbReference>
<dbReference type="Gene3D" id="2.60.40.790">
    <property type="match status" value="1"/>
</dbReference>
<dbReference type="GO" id="GO:0005634">
    <property type="term" value="C:nucleus"/>
    <property type="evidence" value="ECO:0007669"/>
    <property type="project" value="TreeGrafter"/>
</dbReference>
<dbReference type="CDD" id="cd06526">
    <property type="entry name" value="metazoan_ACD"/>
    <property type="match status" value="1"/>
</dbReference>
<evidence type="ECO:0000259" key="4">
    <source>
        <dbReference type="PROSITE" id="PS01031"/>
    </source>
</evidence>
<organism evidence="5 6">
    <name type="scientific">Panagrellus redivivus</name>
    <name type="common">Microworm</name>
    <dbReference type="NCBI Taxonomy" id="6233"/>
    <lineage>
        <taxon>Eukaryota</taxon>
        <taxon>Metazoa</taxon>
        <taxon>Ecdysozoa</taxon>
        <taxon>Nematoda</taxon>
        <taxon>Chromadorea</taxon>
        <taxon>Rhabditida</taxon>
        <taxon>Tylenchina</taxon>
        <taxon>Panagrolaimomorpha</taxon>
        <taxon>Panagrolaimoidea</taxon>
        <taxon>Panagrolaimidae</taxon>
        <taxon>Panagrellus</taxon>
    </lineage>
</organism>
<keyword evidence="1" id="KW-0346">Stress response</keyword>
<reference evidence="6" key="2">
    <citation type="submission" date="2020-10" db="UniProtKB">
        <authorList>
            <consortium name="WormBaseParasite"/>
        </authorList>
    </citation>
    <scope>IDENTIFICATION</scope>
</reference>
<dbReference type="InterPro" id="IPR001436">
    <property type="entry name" value="Alpha-crystallin/sHSP_animal"/>
</dbReference>
<evidence type="ECO:0000313" key="5">
    <source>
        <dbReference type="Proteomes" id="UP000492821"/>
    </source>
</evidence>
<accession>A0A7E4V186</accession>
<dbReference type="SUPFAM" id="SSF49764">
    <property type="entry name" value="HSP20-like chaperones"/>
    <property type="match status" value="1"/>
</dbReference>
<dbReference type="GO" id="GO:0005737">
    <property type="term" value="C:cytoplasm"/>
    <property type="evidence" value="ECO:0007669"/>
    <property type="project" value="TreeGrafter"/>
</dbReference>
<dbReference type="WBParaSite" id="Pan_g15366.t1">
    <property type="protein sequence ID" value="Pan_g15366.t1"/>
    <property type="gene ID" value="Pan_g15366"/>
</dbReference>
<comment type="similarity">
    <text evidence="2 3">Belongs to the small heat shock protein (HSP20) family.</text>
</comment>
<dbReference type="Pfam" id="PF00011">
    <property type="entry name" value="HSP20"/>
    <property type="match status" value="1"/>
</dbReference>
<dbReference type="AlphaFoldDB" id="A0A7E4V186"/>
<protein>
    <submittedName>
        <fullName evidence="6">SHSP domain-containing protein</fullName>
    </submittedName>
</protein>
<name>A0A7E4V186_PANRE</name>
<feature type="domain" description="SHSP" evidence="4">
    <location>
        <begin position="71"/>
        <end position="180"/>
    </location>
</feature>
<dbReference type="GO" id="GO:0009408">
    <property type="term" value="P:response to heat"/>
    <property type="evidence" value="ECO:0007669"/>
    <property type="project" value="TreeGrafter"/>
</dbReference>
<dbReference type="GO" id="GO:0042026">
    <property type="term" value="P:protein refolding"/>
    <property type="evidence" value="ECO:0007669"/>
    <property type="project" value="TreeGrafter"/>
</dbReference>